<dbReference type="GO" id="GO:0035725">
    <property type="term" value="P:sodium ion transmembrane transport"/>
    <property type="evidence" value="ECO:0000318"/>
    <property type="project" value="GO_Central"/>
</dbReference>
<evidence type="ECO:0000256" key="15">
    <source>
        <dbReference type="ARBA" id="ARBA00023065"/>
    </source>
</evidence>
<evidence type="ECO:0000256" key="16">
    <source>
        <dbReference type="ARBA" id="ARBA00023136"/>
    </source>
</evidence>
<evidence type="ECO:0000256" key="9">
    <source>
        <dbReference type="ARBA" id="ARBA00022729"/>
    </source>
</evidence>
<keyword evidence="16 20" id="KW-0472">Membrane</keyword>
<dbReference type="PANTHER" id="PTHR11878:SF76">
    <property type="entry name" value="CALX-BETA DOMAIN-CONTAINING PROTEIN"/>
    <property type="match status" value="1"/>
</dbReference>
<keyword evidence="14" id="KW-0915">Sodium</keyword>
<accession>B3RPP9</accession>
<dbReference type="InParanoid" id="B3RPP9"/>
<feature type="transmembrane region" description="Helical" evidence="20">
    <location>
        <begin position="26"/>
        <end position="53"/>
    </location>
</feature>
<name>B3RPP9_TRIAD</name>
<feature type="transmembrane region" description="Helical" evidence="20">
    <location>
        <begin position="84"/>
        <end position="105"/>
    </location>
</feature>
<evidence type="ECO:0000256" key="18">
    <source>
        <dbReference type="ARBA" id="ARBA00023201"/>
    </source>
</evidence>
<dbReference type="OMA" id="CMVGLKD"/>
<dbReference type="STRING" id="10228.B3RPP9"/>
<dbReference type="KEGG" id="tad:TRIADDRAFT_53617"/>
<dbReference type="GO" id="GO:0007154">
    <property type="term" value="P:cell communication"/>
    <property type="evidence" value="ECO:0007669"/>
    <property type="project" value="InterPro"/>
</dbReference>
<dbReference type="PANTHER" id="PTHR11878">
    <property type="entry name" value="SODIUM/CALCIUM EXCHANGER"/>
    <property type="match status" value="1"/>
</dbReference>
<protein>
    <recommendedName>
        <fullName evidence="21">Calx-beta domain-containing protein</fullName>
    </recommendedName>
</protein>
<evidence type="ECO:0000256" key="13">
    <source>
        <dbReference type="ARBA" id="ARBA00022989"/>
    </source>
</evidence>
<keyword evidence="17" id="KW-0325">Glycoprotein</keyword>
<keyword evidence="7 20" id="KW-0812">Transmembrane</keyword>
<keyword evidence="9" id="KW-0732">Signal</keyword>
<evidence type="ECO:0000256" key="11">
    <source>
        <dbReference type="ARBA" id="ARBA00022837"/>
    </source>
</evidence>
<evidence type="ECO:0000256" key="1">
    <source>
        <dbReference type="ARBA" id="ARBA00004651"/>
    </source>
</evidence>
<evidence type="ECO:0000256" key="7">
    <source>
        <dbReference type="ARBA" id="ARBA00022692"/>
    </source>
</evidence>
<dbReference type="InterPro" id="IPR003644">
    <property type="entry name" value="Calx_beta"/>
</dbReference>
<gene>
    <name evidence="22" type="ORF">TRIADDRAFT_53617</name>
</gene>
<feature type="domain" description="Calx-beta" evidence="21">
    <location>
        <begin position="432"/>
        <end position="531"/>
    </location>
</feature>
<sequence length="805" mass="88578">MSYCNKTGLLLPILDESNWNQGFRGFLYLAGLLYSFLGVAIIADIFMCAIEVITSQTRRIKISDKDGNMKEVEVRIWNDTVANLTLMALGSSAPEILLSIIEIVGNNFKAGDLGPGTIVGSAAFNLLVITATCIVAIPNPEGRRIKGIKVFAVTATFSIFAYLWLYIVLVARTKNIVDLTEAIITLCFFFVLVLISYFVDRNFFCPRKARRISDTENGHLAFDDSTGRLVPDSFDKSSANSFLKAVKTRTDITAEEAAKLAAAKLQEQEKKSYIWYRVGAARLVSGSKRVTPLLDARLQKIFDDIEMKNKKFSSTADVRDDPETTTRTTIEFTTAACAVMENEKMVKVGISRTGKLNNTIKVRYETLPGTAEPEKDYIPQNDVLVFEPNEKIKYVTIPIVDDNEWEPDENFFIQIWLEGSYDDAIIGEKNSTEITIINDDEPGEIAFNKASYLFKESCGTAKVEIVRKNGSDGTISVNWKTIDGSAINGKDYRGGTGKIEFQHGEMSKLIEIPLIDDDIFENDETFHIELFDPNGGAKLGSRTRTALTIVNDDVYNSLLDKVVALTRINVHRLKLGSQSWGEQFTNAMTVNGGDVENATGMDYFLHFLTFGWKVIFAIIPPPSMLGGWLTFIASLGMIGFLTAIVGDLAGIFGCIVGLRDAVTAITFVALGTSLPDLFASKTAALNEKYADNSIGNVTGSNSVNVFLGLGLPWLIATIYWNSQNKEFAVPAGNLASSVILFTICAVICIALLMLRRIIPSFGGSELGGPTKSKYISGLLLVTLWIVYVVISSLQVYRIIPPIVKT</sequence>
<dbReference type="GO" id="GO:0046872">
    <property type="term" value="F:metal ion binding"/>
    <property type="evidence" value="ECO:0007669"/>
    <property type="project" value="UniProtKB-KW"/>
</dbReference>
<dbReference type="PRINTS" id="PR01259">
    <property type="entry name" value="NACAEXCHNGR"/>
</dbReference>
<evidence type="ECO:0000256" key="5">
    <source>
        <dbReference type="ARBA" id="ARBA00022475"/>
    </source>
</evidence>
<dbReference type="Pfam" id="PF03160">
    <property type="entry name" value="Calx-beta"/>
    <property type="match status" value="1"/>
</dbReference>
<evidence type="ECO:0000256" key="6">
    <source>
        <dbReference type="ARBA" id="ARBA00022568"/>
    </source>
</evidence>
<keyword evidence="12" id="KW-0112">Calmodulin-binding</keyword>
<reference evidence="22 23" key="1">
    <citation type="journal article" date="2008" name="Nature">
        <title>The Trichoplax genome and the nature of placozoans.</title>
        <authorList>
            <person name="Srivastava M."/>
            <person name="Begovic E."/>
            <person name="Chapman J."/>
            <person name="Putnam N.H."/>
            <person name="Hellsten U."/>
            <person name="Kawashima T."/>
            <person name="Kuo A."/>
            <person name="Mitros T."/>
            <person name="Salamov A."/>
            <person name="Carpenter M.L."/>
            <person name="Signorovitch A.Y."/>
            <person name="Moreno M.A."/>
            <person name="Kamm K."/>
            <person name="Grimwood J."/>
            <person name="Schmutz J."/>
            <person name="Shapiro H."/>
            <person name="Grigoriev I.V."/>
            <person name="Buss L.W."/>
            <person name="Schierwater B."/>
            <person name="Dellaporta S.L."/>
            <person name="Rokhsar D.S."/>
        </authorList>
    </citation>
    <scope>NUCLEOTIDE SEQUENCE [LARGE SCALE GENOMIC DNA]</scope>
    <source>
        <strain evidence="22 23">Grell-BS-1999</strain>
    </source>
</reference>
<evidence type="ECO:0000256" key="4">
    <source>
        <dbReference type="ARBA" id="ARBA00022449"/>
    </source>
</evidence>
<dbReference type="InterPro" id="IPR004837">
    <property type="entry name" value="NaCa_Exmemb"/>
</dbReference>
<keyword evidence="8" id="KW-0479">Metal-binding</keyword>
<dbReference type="AlphaFoldDB" id="B3RPP9"/>
<keyword evidence="5" id="KW-1003">Cell membrane</keyword>
<dbReference type="GO" id="GO:0042383">
    <property type="term" value="C:sarcolemma"/>
    <property type="evidence" value="ECO:0000318"/>
    <property type="project" value="GO_Central"/>
</dbReference>
<keyword evidence="4" id="KW-0050">Antiport</keyword>
<dbReference type="Proteomes" id="UP000009022">
    <property type="component" value="Unassembled WGS sequence"/>
</dbReference>
<keyword evidence="3" id="KW-0813">Transport</keyword>
<dbReference type="PhylomeDB" id="B3RPP9"/>
<feature type="transmembrane region" description="Helical" evidence="20">
    <location>
        <begin position="774"/>
        <end position="796"/>
    </location>
</feature>
<dbReference type="GO" id="GO:0098703">
    <property type="term" value="P:calcium ion import across plasma membrane"/>
    <property type="evidence" value="ECO:0000318"/>
    <property type="project" value="GO_Central"/>
</dbReference>
<comment type="subcellular location">
    <subcellularLocation>
        <location evidence="1">Cell membrane</location>
        <topology evidence="1">Multi-pass membrane protein</topology>
    </subcellularLocation>
</comment>
<dbReference type="eggNOG" id="KOG1306">
    <property type="taxonomic scope" value="Eukaryota"/>
</dbReference>
<dbReference type="EMBL" id="DS985242">
    <property type="protein sequence ID" value="EDV27676.1"/>
    <property type="molecule type" value="Genomic_DNA"/>
</dbReference>
<dbReference type="CTD" id="6750725"/>
<dbReference type="GO" id="GO:0098794">
    <property type="term" value="C:postsynapse"/>
    <property type="evidence" value="ECO:0000318"/>
    <property type="project" value="GO_Central"/>
</dbReference>
<organism evidence="22 23">
    <name type="scientific">Trichoplax adhaerens</name>
    <name type="common">Trichoplax reptans</name>
    <dbReference type="NCBI Taxonomy" id="10228"/>
    <lineage>
        <taxon>Eukaryota</taxon>
        <taxon>Metazoa</taxon>
        <taxon>Placozoa</taxon>
        <taxon>Uniplacotomia</taxon>
        <taxon>Trichoplacea</taxon>
        <taxon>Trichoplacidae</taxon>
        <taxon>Trichoplax</taxon>
    </lineage>
</organism>
<dbReference type="SMART" id="SM00237">
    <property type="entry name" value="Calx_beta"/>
    <property type="match status" value="2"/>
</dbReference>
<comment type="catalytic activity">
    <reaction evidence="19">
        <text>Ca(2+)(in) + 3 Na(+)(out) = Ca(2+)(out) + 3 Na(+)(in)</text>
        <dbReference type="Rhea" id="RHEA:69955"/>
        <dbReference type="ChEBI" id="CHEBI:29101"/>
        <dbReference type="ChEBI" id="CHEBI:29108"/>
    </reaction>
</comment>
<evidence type="ECO:0000256" key="17">
    <source>
        <dbReference type="ARBA" id="ARBA00023180"/>
    </source>
</evidence>
<dbReference type="GO" id="GO:0030424">
    <property type="term" value="C:axon"/>
    <property type="evidence" value="ECO:0000318"/>
    <property type="project" value="GO_Central"/>
</dbReference>
<keyword evidence="18" id="KW-0739">Sodium transport</keyword>
<dbReference type="GeneID" id="6750725"/>
<feature type="transmembrane region" description="Helical" evidence="20">
    <location>
        <begin position="651"/>
        <end position="670"/>
    </location>
</feature>
<evidence type="ECO:0000256" key="10">
    <source>
        <dbReference type="ARBA" id="ARBA00022737"/>
    </source>
</evidence>
<keyword evidence="23" id="KW-1185">Reference proteome</keyword>
<dbReference type="InterPro" id="IPR051171">
    <property type="entry name" value="CaCA"/>
</dbReference>
<dbReference type="FunFam" id="2.60.40.2030:FF:000017">
    <property type="entry name" value="Adhesion G protein-coupled receptor V1"/>
    <property type="match status" value="1"/>
</dbReference>
<feature type="transmembrane region" description="Helical" evidence="20">
    <location>
        <begin position="734"/>
        <end position="754"/>
    </location>
</feature>
<keyword evidence="11" id="KW-0106">Calcium</keyword>
<feature type="transmembrane region" description="Helical" evidence="20">
    <location>
        <begin position="625"/>
        <end position="644"/>
    </location>
</feature>
<feature type="transmembrane region" description="Helical" evidence="20">
    <location>
        <begin position="117"/>
        <end position="138"/>
    </location>
</feature>
<feature type="transmembrane region" description="Helical" evidence="20">
    <location>
        <begin position="150"/>
        <end position="170"/>
    </location>
</feature>
<keyword evidence="13 20" id="KW-1133">Transmembrane helix</keyword>
<evidence type="ECO:0000256" key="14">
    <source>
        <dbReference type="ARBA" id="ARBA00023053"/>
    </source>
</evidence>
<evidence type="ECO:0000256" key="12">
    <source>
        <dbReference type="ARBA" id="ARBA00022860"/>
    </source>
</evidence>
<dbReference type="OrthoDB" id="418484at2759"/>
<feature type="transmembrane region" description="Helical" evidence="20">
    <location>
        <begin position="182"/>
        <end position="199"/>
    </location>
</feature>
<evidence type="ECO:0000256" key="19">
    <source>
        <dbReference type="ARBA" id="ARBA00033667"/>
    </source>
</evidence>
<evidence type="ECO:0000256" key="8">
    <source>
        <dbReference type="ARBA" id="ARBA00022723"/>
    </source>
</evidence>
<dbReference type="Gene3D" id="2.60.40.2030">
    <property type="match status" value="2"/>
</dbReference>
<evidence type="ECO:0000313" key="23">
    <source>
        <dbReference type="Proteomes" id="UP000009022"/>
    </source>
</evidence>
<evidence type="ECO:0000256" key="3">
    <source>
        <dbReference type="ARBA" id="ARBA00022448"/>
    </source>
</evidence>
<dbReference type="Gene3D" id="1.20.1420.30">
    <property type="entry name" value="NCX, central ion-binding region"/>
    <property type="match status" value="2"/>
</dbReference>
<keyword evidence="6" id="KW-0109">Calcium transport</keyword>
<dbReference type="GO" id="GO:0005432">
    <property type="term" value="F:calcium:sodium antiporter activity"/>
    <property type="evidence" value="ECO:0000318"/>
    <property type="project" value="GO_Central"/>
</dbReference>
<evidence type="ECO:0000313" key="22">
    <source>
        <dbReference type="EMBL" id="EDV27676.1"/>
    </source>
</evidence>
<dbReference type="RefSeq" id="XP_002109510.1">
    <property type="nucleotide sequence ID" value="XM_002109474.1"/>
</dbReference>
<comment type="similarity">
    <text evidence="2">Belongs to the Ca(2+):cation antiporter (CaCA) (TC 2.A.19) family. SLC8 subfamily.</text>
</comment>
<dbReference type="Pfam" id="PF01699">
    <property type="entry name" value="Na_Ca_ex"/>
    <property type="match status" value="2"/>
</dbReference>
<dbReference type="InterPro" id="IPR038081">
    <property type="entry name" value="CalX-like_sf"/>
</dbReference>
<feature type="transmembrane region" description="Helical" evidence="20">
    <location>
        <begin position="703"/>
        <end position="722"/>
    </location>
</feature>
<keyword evidence="15" id="KW-0406">Ion transport</keyword>
<dbReference type="GO" id="GO:0005516">
    <property type="term" value="F:calmodulin binding"/>
    <property type="evidence" value="ECO:0007669"/>
    <property type="project" value="UniProtKB-KW"/>
</dbReference>
<proteinExistence type="inferred from homology"/>
<dbReference type="SUPFAM" id="SSF141072">
    <property type="entry name" value="CalX-like"/>
    <property type="match status" value="2"/>
</dbReference>
<evidence type="ECO:0000256" key="20">
    <source>
        <dbReference type="SAM" id="Phobius"/>
    </source>
</evidence>
<feature type="transmembrane region" description="Helical" evidence="20">
    <location>
        <begin position="603"/>
        <end position="619"/>
    </location>
</feature>
<evidence type="ECO:0000256" key="2">
    <source>
        <dbReference type="ARBA" id="ARBA00007489"/>
    </source>
</evidence>
<dbReference type="InterPro" id="IPR044880">
    <property type="entry name" value="NCX_ion-bd_dom_sf"/>
</dbReference>
<dbReference type="HOGENOM" id="CLU_012872_1_0_1"/>
<evidence type="ECO:0000259" key="21">
    <source>
        <dbReference type="SMART" id="SM00237"/>
    </source>
</evidence>
<dbReference type="InterPro" id="IPR004836">
    <property type="entry name" value="Na_Ca_Ex"/>
</dbReference>
<keyword evidence="10" id="KW-0677">Repeat</keyword>
<feature type="domain" description="Calx-beta" evidence="21">
    <location>
        <begin position="314"/>
        <end position="416"/>
    </location>
</feature>